<dbReference type="EMBL" id="JBHSPT010000023">
    <property type="protein sequence ID" value="MFC6055845.1"/>
    <property type="molecule type" value="Genomic_DNA"/>
</dbReference>
<dbReference type="Proteomes" id="UP001596242">
    <property type="component" value="Unassembled WGS sequence"/>
</dbReference>
<reference evidence="2" key="1">
    <citation type="journal article" date="2019" name="Int. J. Syst. Evol. Microbiol.">
        <title>The Global Catalogue of Microorganisms (GCM) 10K type strain sequencing project: providing services to taxonomists for standard genome sequencing and annotation.</title>
        <authorList>
            <consortium name="The Broad Institute Genomics Platform"/>
            <consortium name="The Broad Institute Genome Sequencing Center for Infectious Disease"/>
            <person name="Wu L."/>
            <person name="Ma J."/>
        </authorList>
    </citation>
    <scope>NUCLEOTIDE SEQUENCE [LARGE SCALE GENOMIC DNA]</scope>
    <source>
        <strain evidence="2">JCM 12763</strain>
    </source>
</reference>
<protein>
    <submittedName>
        <fullName evidence="1">Uncharacterized protein</fullName>
    </submittedName>
</protein>
<keyword evidence="2" id="KW-1185">Reference proteome</keyword>
<dbReference type="RefSeq" id="WP_386395516.1">
    <property type="nucleotide sequence ID" value="NZ_JBHSPT010000023.1"/>
</dbReference>
<proteinExistence type="predicted"/>
<gene>
    <name evidence="1" type="ORF">ACFP50_10360</name>
</gene>
<evidence type="ECO:0000313" key="2">
    <source>
        <dbReference type="Proteomes" id="UP001596242"/>
    </source>
</evidence>
<evidence type="ECO:0000313" key="1">
    <source>
        <dbReference type="EMBL" id="MFC6055845.1"/>
    </source>
</evidence>
<sequence>MIVLQPVLEVFAPSGFALWPVAEIEQYGLLPLSGVLAPAEVGTAVMSIAAHNDVVPATDDHPSRPADPLGAFLYSLLTMEDLVTSGGLRVTDTASGITLLPGCCNGLEERRDWFDVLDGDGWASFGHDPSPLAERHGDAVRLTVDADRDDSPVIELAAGELRRLLTGAERDLTEFLDLAAAWAARQLPGHTVPVTSALARALLLRDPGLPCA</sequence>
<accession>A0ABW1LW47</accession>
<comment type="caution">
    <text evidence="1">The sequence shown here is derived from an EMBL/GenBank/DDBJ whole genome shotgun (WGS) entry which is preliminary data.</text>
</comment>
<name>A0ABW1LW47_9ACTN</name>
<organism evidence="1 2">
    <name type="scientific">Streptomyces pratens</name>
    <dbReference type="NCBI Taxonomy" id="887456"/>
    <lineage>
        <taxon>Bacteria</taxon>
        <taxon>Bacillati</taxon>
        <taxon>Actinomycetota</taxon>
        <taxon>Actinomycetes</taxon>
        <taxon>Kitasatosporales</taxon>
        <taxon>Streptomycetaceae</taxon>
        <taxon>Streptomyces</taxon>
    </lineage>
</organism>